<comment type="subcellular location">
    <subcellularLocation>
        <location evidence="1">Cell membrane</location>
    </subcellularLocation>
</comment>
<evidence type="ECO:0000313" key="12">
    <source>
        <dbReference type="EMBL" id="SAY43234.1"/>
    </source>
</evidence>
<dbReference type="Pfam" id="PF00034">
    <property type="entry name" value="Cytochrom_C"/>
    <property type="match status" value="2"/>
</dbReference>
<feature type="binding site" description="axial binding residue" evidence="10">
    <location>
        <position position="338"/>
    </location>
    <ligand>
        <name>heme c</name>
        <dbReference type="ChEBI" id="CHEBI:61717"/>
        <label>3</label>
    </ligand>
    <ligandPart>
        <name>Fe</name>
        <dbReference type="ChEBI" id="CHEBI:18248"/>
    </ligandPart>
</feature>
<evidence type="ECO:0000256" key="8">
    <source>
        <dbReference type="ARBA" id="ARBA00023136"/>
    </source>
</evidence>
<dbReference type="PIRSF" id="PIRSF000018">
    <property type="entry name" value="Mb_ADH_cyt_c"/>
    <property type="match status" value="1"/>
</dbReference>
<dbReference type="Gene3D" id="1.10.760.10">
    <property type="entry name" value="Cytochrome c-like domain"/>
    <property type="match status" value="3"/>
</dbReference>
<name>A0A1C3HDV2_SERMA</name>
<feature type="binding site" description="axial binding residue" evidence="10">
    <location>
        <position position="209"/>
    </location>
    <ligand>
        <name>heme c</name>
        <dbReference type="ChEBI" id="CHEBI:61717"/>
        <label>2</label>
    </ligand>
    <ligandPart>
        <name>Fe</name>
        <dbReference type="ChEBI" id="CHEBI:18248"/>
    </ligandPart>
</feature>
<evidence type="ECO:0000256" key="2">
    <source>
        <dbReference type="ARBA" id="ARBA00022475"/>
    </source>
</evidence>
<reference evidence="12" key="1">
    <citation type="submission" date="2016-05" db="EMBL/GenBank/DDBJ databases">
        <authorList>
            <person name="Cock P.J.A."/>
            <person name="Cock P.J.A."/>
        </authorList>
    </citation>
    <scope>NUCLEOTIDE SEQUENCE</scope>
    <source>
        <strain evidence="12">PWN146_assembly</strain>
    </source>
</reference>
<keyword evidence="4 10" id="KW-0479">Metal-binding</keyword>
<evidence type="ECO:0000256" key="5">
    <source>
        <dbReference type="ARBA" id="ARBA00022729"/>
    </source>
</evidence>
<dbReference type="InterPro" id="IPR009056">
    <property type="entry name" value="Cyt_c-like_dom"/>
</dbReference>
<evidence type="ECO:0000256" key="1">
    <source>
        <dbReference type="ARBA" id="ARBA00004236"/>
    </source>
</evidence>
<feature type="domain" description="Cytochrome c" evidence="11">
    <location>
        <begin position="190"/>
        <end position="299"/>
    </location>
</feature>
<feature type="domain" description="Cytochrome c" evidence="11">
    <location>
        <begin position="321"/>
        <end position="409"/>
    </location>
</feature>
<feature type="binding site" description="covalent" evidence="9">
    <location>
        <position position="205"/>
    </location>
    <ligand>
        <name>heme c</name>
        <dbReference type="ChEBI" id="CHEBI:61717"/>
        <label>2</label>
    </ligand>
</feature>
<dbReference type="EC" id="1.17.2.1" evidence="12"/>
<dbReference type="PANTHER" id="PTHR35008">
    <property type="entry name" value="BLL4482 PROTEIN-RELATED"/>
    <property type="match status" value="1"/>
</dbReference>
<dbReference type="PROSITE" id="PS51007">
    <property type="entry name" value="CYTC"/>
    <property type="match status" value="3"/>
</dbReference>
<sequence length="432" mass="46445">MSKMKKIVGWGGFTAIAVVVAGVVASWQPEIAPLAADATHSFSEAQIARGKTLADLGDCAVCHTRSGGERNAGGLAMEIPFGTIYTTNITPDVETGIGSWSYAAVERAMRHGVDRQGRYLYPAFPYTAFTRTRDDDLQALYAYLMSQPAVKYRPPATDLHFPFNIRQGIFAWNLLFLTSGAMQDEAAQSADWNRGAYLVEGLGHCSACHSPRNVLFGEKTGDEHLAGGVAEGWTAPALTGRSPAPLDWTQQDLTDFMRTGYSANHGVAAGPMAPVIEEGLSRLPQADLQAIAVYLRSYHPETAAGATAATLNAQAERQVEPLSSEGARLFSGACMACHAQEKGAQMAGVRPSLALNTNLFADAPDNAIRVVLDGIQRPANAELGYMPGFRHNLNDAQIAILLNYLRQHYAGQAPWPDLTAQIGRLRAETAQK</sequence>
<feature type="binding site" description="covalent" evidence="9">
    <location>
        <position position="59"/>
    </location>
    <ligand>
        <name>heme c</name>
        <dbReference type="ChEBI" id="CHEBI:61717"/>
        <label>1</label>
    </ligand>
</feature>
<dbReference type="GO" id="GO:0020037">
    <property type="term" value="F:heme binding"/>
    <property type="evidence" value="ECO:0007669"/>
    <property type="project" value="InterPro"/>
</dbReference>
<dbReference type="SUPFAM" id="SSF46626">
    <property type="entry name" value="Cytochrome c"/>
    <property type="match status" value="3"/>
</dbReference>
<feature type="binding site" description="axial binding residue" evidence="10">
    <location>
        <position position="63"/>
    </location>
    <ligand>
        <name>heme c</name>
        <dbReference type="ChEBI" id="CHEBI:61717"/>
        <label>1</label>
    </ligand>
    <ligandPart>
        <name>Fe</name>
        <dbReference type="ChEBI" id="CHEBI:18248"/>
    </ligandPart>
</feature>
<dbReference type="PANTHER" id="PTHR35008:SF8">
    <property type="entry name" value="ALCOHOL DEHYDROGENASE CYTOCHROME C SUBUNIT"/>
    <property type="match status" value="1"/>
</dbReference>
<proteinExistence type="predicted"/>
<comment type="cofactor">
    <cofactor evidence="9">
        <name>heme c</name>
        <dbReference type="ChEBI" id="CHEBI:61717"/>
    </cofactor>
    <text evidence="9">Binds 3 heme c groups covalently per subunit.</text>
</comment>
<gene>
    <name evidence="12" type="primary">nicB_2</name>
    <name evidence="12" type="ORF">PWN146_01925</name>
</gene>
<dbReference type="GO" id="GO:0005886">
    <property type="term" value="C:plasma membrane"/>
    <property type="evidence" value="ECO:0007669"/>
    <property type="project" value="UniProtKB-SubCell"/>
</dbReference>
<evidence type="ECO:0000256" key="10">
    <source>
        <dbReference type="PIRSR" id="PIRSR000018-51"/>
    </source>
</evidence>
<feature type="binding site" description="covalent" evidence="9">
    <location>
        <position position="62"/>
    </location>
    <ligand>
        <name>heme c</name>
        <dbReference type="ChEBI" id="CHEBI:61717"/>
        <label>1</label>
    </ligand>
</feature>
<evidence type="ECO:0000256" key="7">
    <source>
        <dbReference type="ARBA" id="ARBA00023004"/>
    </source>
</evidence>
<dbReference type="InterPro" id="IPR014353">
    <property type="entry name" value="Membr-bd_ADH_cyt_c"/>
</dbReference>
<evidence type="ECO:0000256" key="4">
    <source>
        <dbReference type="ARBA" id="ARBA00022723"/>
    </source>
</evidence>
<dbReference type="GO" id="GO:0009055">
    <property type="term" value="F:electron transfer activity"/>
    <property type="evidence" value="ECO:0007669"/>
    <property type="project" value="InterPro"/>
</dbReference>
<feature type="binding site" description="covalent" evidence="9">
    <location>
        <position position="337"/>
    </location>
    <ligand>
        <name>heme c</name>
        <dbReference type="ChEBI" id="CHEBI:61717"/>
        <label>3</label>
    </ligand>
</feature>
<dbReference type="InterPro" id="IPR036909">
    <property type="entry name" value="Cyt_c-like_dom_sf"/>
</dbReference>
<keyword evidence="12" id="KW-0560">Oxidoreductase</keyword>
<feature type="binding site" description="covalent" evidence="9">
    <location>
        <position position="334"/>
    </location>
    <ligand>
        <name>heme c</name>
        <dbReference type="ChEBI" id="CHEBI:61717"/>
        <label>3</label>
    </ligand>
</feature>
<dbReference type="AlphaFoldDB" id="A0A1C3HDV2"/>
<dbReference type="GO" id="GO:0016614">
    <property type="term" value="F:oxidoreductase activity, acting on CH-OH group of donors"/>
    <property type="evidence" value="ECO:0007669"/>
    <property type="project" value="InterPro"/>
</dbReference>
<accession>A0A1C3HDV2</accession>
<dbReference type="GO" id="GO:0005506">
    <property type="term" value="F:iron ion binding"/>
    <property type="evidence" value="ECO:0007669"/>
    <property type="project" value="InterPro"/>
</dbReference>
<keyword evidence="5" id="KW-0732">Signal</keyword>
<feature type="domain" description="Cytochrome c" evidence="11">
    <location>
        <begin position="45"/>
        <end position="148"/>
    </location>
</feature>
<evidence type="ECO:0000259" key="11">
    <source>
        <dbReference type="PROSITE" id="PS51007"/>
    </source>
</evidence>
<protein>
    <submittedName>
        <fullName evidence="12">Nicotinate dehydrogenase subunit B</fullName>
        <ecNumber evidence="12">1.17.2.1</ecNumber>
    </submittedName>
</protein>
<keyword evidence="2" id="KW-1003">Cell membrane</keyword>
<evidence type="ECO:0000256" key="9">
    <source>
        <dbReference type="PIRSR" id="PIRSR000018-50"/>
    </source>
</evidence>
<keyword evidence="6" id="KW-0677">Repeat</keyword>
<dbReference type="InterPro" id="IPR051459">
    <property type="entry name" value="Cytochrome_c-type_DH"/>
</dbReference>
<feature type="binding site" description="covalent" evidence="9">
    <location>
        <position position="208"/>
    </location>
    <ligand>
        <name>heme c</name>
        <dbReference type="ChEBI" id="CHEBI:61717"/>
        <label>2</label>
    </ligand>
</feature>
<keyword evidence="7 10" id="KW-0408">Iron</keyword>
<keyword evidence="3 9" id="KW-0349">Heme</keyword>
<dbReference type="EMBL" id="LT575490">
    <property type="protein sequence ID" value="SAY43234.1"/>
    <property type="molecule type" value="Genomic_DNA"/>
</dbReference>
<evidence type="ECO:0000256" key="6">
    <source>
        <dbReference type="ARBA" id="ARBA00022737"/>
    </source>
</evidence>
<evidence type="ECO:0000256" key="3">
    <source>
        <dbReference type="ARBA" id="ARBA00022617"/>
    </source>
</evidence>
<keyword evidence="8" id="KW-0472">Membrane</keyword>
<organism evidence="12">
    <name type="scientific">Serratia marcescens</name>
    <dbReference type="NCBI Taxonomy" id="615"/>
    <lineage>
        <taxon>Bacteria</taxon>
        <taxon>Pseudomonadati</taxon>
        <taxon>Pseudomonadota</taxon>
        <taxon>Gammaproteobacteria</taxon>
        <taxon>Enterobacterales</taxon>
        <taxon>Yersiniaceae</taxon>
        <taxon>Serratia</taxon>
    </lineage>
</organism>